<reference evidence="1" key="1">
    <citation type="submission" date="2023-10" db="EMBL/GenBank/DDBJ databases">
        <authorList>
            <person name="Chen Y."/>
            <person name="Shah S."/>
            <person name="Dougan E. K."/>
            <person name="Thang M."/>
            <person name="Chan C."/>
        </authorList>
    </citation>
    <scope>NUCLEOTIDE SEQUENCE [LARGE SCALE GENOMIC DNA]</scope>
</reference>
<name>A0ABN9TEW6_9DINO</name>
<keyword evidence="2" id="KW-1185">Reference proteome</keyword>
<proteinExistence type="predicted"/>
<comment type="caution">
    <text evidence="1">The sequence shown here is derived from an EMBL/GenBank/DDBJ whole genome shotgun (WGS) entry which is preliminary data.</text>
</comment>
<feature type="non-terminal residue" evidence="1">
    <location>
        <position position="1"/>
    </location>
</feature>
<dbReference type="Proteomes" id="UP001189429">
    <property type="component" value="Unassembled WGS sequence"/>
</dbReference>
<evidence type="ECO:0000313" key="2">
    <source>
        <dbReference type="Proteomes" id="UP001189429"/>
    </source>
</evidence>
<organism evidence="1 2">
    <name type="scientific">Prorocentrum cordatum</name>
    <dbReference type="NCBI Taxonomy" id="2364126"/>
    <lineage>
        <taxon>Eukaryota</taxon>
        <taxon>Sar</taxon>
        <taxon>Alveolata</taxon>
        <taxon>Dinophyceae</taxon>
        <taxon>Prorocentrales</taxon>
        <taxon>Prorocentraceae</taxon>
        <taxon>Prorocentrum</taxon>
    </lineage>
</organism>
<evidence type="ECO:0000313" key="1">
    <source>
        <dbReference type="EMBL" id="CAK0844025.1"/>
    </source>
</evidence>
<gene>
    <name evidence="1" type="ORF">PCOR1329_LOCUS38197</name>
</gene>
<dbReference type="EMBL" id="CAUYUJ010014625">
    <property type="protein sequence ID" value="CAK0844025.1"/>
    <property type="molecule type" value="Genomic_DNA"/>
</dbReference>
<feature type="non-terminal residue" evidence="1">
    <location>
        <position position="114"/>
    </location>
</feature>
<sequence>AMRVNAQEYGSVVTRIRMAVVALLDDSVGAGLTVVSSVLPAIKVPQLPLDSFFEWESVPLFEGSEPPAIKKLKGLSQQHGEYFTDAGIAYPPDLTNYDPELATVVSPLCNAQIE</sequence>
<accession>A0ABN9TEW6</accession>
<protein>
    <submittedName>
        <fullName evidence="1">Uncharacterized protein</fullName>
    </submittedName>
</protein>